<comment type="caution">
    <text evidence="2">The sequence shown here is derived from an EMBL/GenBank/DDBJ whole genome shotgun (WGS) entry which is preliminary data.</text>
</comment>
<feature type="compositionally biased region" description="Gly residues" evidence="1">
    <location>
        <begin position="612"/>
        <end position="626"/>
    </location>
</feature>
<dbReference type="EMBL" id="BAABIG010000061">
    <property type="protein sequence ID" value="GAA4815479.1"/>
    <property type="molecule type" value="Genomic_DNA"/>
</dbReference>
<feature type="region of interest" description="Disordered" evidence="1">
    <location>
        <begin position="512"/>
        <end position="654"/>
    </location>
</feature>
<feature type="compositionally biased region" description="Low complexity" evidence="1">
    <location>
        <begin position="856"/>
        <end position="873"/>
    </location>
</feature>
<evidence type="ECO:0000313" key="3">
    <source>
        <dbReference type="Proteomes" id="UP001501265"/>
    </source>
</evidence>
<feature type="compositionally biased region" description="Gly residues" evidence="1">
    <location>
        <begin position="539"/>
        <end position="580"/>
    </location>
</feature>
<gene>
    <name evidence="2" type="ORF">GCM10023220_54370</name>
</gene>
<evidence type="ECO:0000256" key="1">
    <source>
        <dbReference type="SAM" id="MobiDB-lite"/>
    </source>
</evidence>
<feature type="compositionally biased region" description="Low complexity" evidence="1">
    <location>
        <begin position="822"/>
        <end position="839"/>
    </location>
</feature>
<dbReference type="RefSeq" id="WP_345622980.1">
    <property type="nucleotide sequence ID" value="NZ_BAABIG010000061.1"/>
</dbReference>
<keyword evidence="3" id="KW-1185">Reference proteome</keyword>
<accession>A0ABP9CUF7</accession>
<feature type="compositionally biased region" description="Low complexity" evidence="1">
    <location>
        <begin position="627"/>
        <end position="644"/>
    </location>
</feature>
<proteinExistence type="predicted"/>
<feature type="compositionally biased region" description="Low complexity" evidence="1">
    <location>
        <begin position="521"/>
        <end position="538"/>
    </location>
</feature>
<feature type="compositionally biased region" description="Gly residues" evidence="1">
    <location>
        <begin position="645"/>
        <end position="654"/>
    </location>
</feature>
<feature type="region of interest" description="Disordered" evidence="1">
    <location>
        <begin position="702"/>
        <end position="901"/>
    </location>
</feature>
<reference evidence="3" key="1">
    <citation type="journal article" date="2019" name="Int. J. Syst. Evol. Microbiol.">
        <title>The Global Catalogue of Microorganisms (GCM) 10K type strain sequencing project: providing services to taxonomists for standard genome sequencing and annotation.</title>
        <authorList>
            <consortium name="The Broad Institute Genomics Platform"/>
            <consortium name="The Broad Institute Genome Sequencing Center for Infectious Disease"/>
            <person name="Wu L."/>
            <person name="Ma J."/>
        </authorList>
    </citation>
    <scope>NUCLEOTIDE SEQUENCE [LARGE SCALE GENOMIC DNA]</scope>
    <source>
        <strain evidence="3">JCM 18081</strain>
    </source>
</reference>
<sequence length="1183" mass="115916">MSRRNGGFNPLRTLAARLGGASGQDGYGPVRLLGSDAEETADLAATADALRLAGPEQATVVVGAGVDGSRGRWKQLAPVLDGFRKTGVTSVRLVWAGAGADRPGRPAVARRVSQEWQVEVVAPAGPVVVAPGGSLFAPAAPDGTGGWWRFTPGLDRPRPLGLRHPVPNWEDAAAHLTADAVADHVVESVPAGVLIRRPGPLTEAARAVAASLPVDEHRLAVVVGAPGTPPVTGPALAALLNLLPSRARAAVRLVPGDGRDLLATGQETAELLGAEVEVVSGVPALLESADGTVAETAVVLIGADGEPSWRPYAEAVACLPAQDGRTPVPRVVQWRPPVAGLPAASENGALLLDDEWQVVVTRAGLWVGPRDDPRPGTAGWELDPETMVVDVGAPGRPLDDGLWPVLDAFLGELEPAGGERRTLHVLGTCGAQGRRHLRRVTERRGLALVYDGETGAVGEEAEPAGRDGAQTRAAGSAPGRTEPAGPSASQPDVPAEAPWHASPMSVRIRHVAAPPPAGADSPTLTSPSPSGGATSSGPARGGSAGSLGVTSGGATGSAGVPSGRGMGATGGPAGGSGAAPGGRAASSPSAWGDTPATSVPVSGGPGVTSSSGAGGFGVASGAGGSGAASVSGAGGSAAAFPSAPGGSGGSSTAGAGGADGLGPAAVGGAVVNASGGVGGSVTPPGSRVRSAVPPGFAEAFAATRPAGSPAGRPVSASWRTQRAAPTGGPTALSATGQAVTAGGGAPGAPAAPAVPVPVATPPPSAGLPPVAGPGHPPVPPAPATYGGGPPVSHAPVVGPGLPPVPPASVTGPGLPPVPPAPGSGHPSVPAAPGAGVGRPAGPPAPAPAAVHGGGSPLAPAAVAGPRGPAVSPVRGTAPGHPPVLPAQMTGPAGSAGSSAPVGGPRLPPVPGRVAAGEARAPGAAPVRVGPLHRSGVAERQALRGLAGEQWWQQQAAVTRTLTVMPGLRVPGQDEAVLADLIAVRSFLSLDDGPLSWSWLEWRLASGSDDAHPFLACLASGLRRLPSYRGVVVRDAGALPPGARTPAPGGELHAPGPVATYELEHAPPSGTHRYLIWSVTGRRVRSLYTAPGAGSAEEVVFAPGTRFRVLGTHGGPDATTVLLREVADAETAARAGEQDAQDRGTLAQLTQAADRSPAGGATAPWPPRLTGPPAIRFPDRGIGT</sequence>
<protein>
    <submittedName>
        <fullName evidence="2">Uncharacterized protein</fullName>
    </submittedName>
</protein>
<feature type="compositionally biased region" description="Low complexity" evidence="1">
    <location>
        <begin position="890"/>
        <end position="901"/>
    </location>
</feature>
<feature type="compositionally biased region" description="Low complexity" evidence="1">
    <location>
        <begin position="581"/>
        <end position="611"/>
    </location>
</feature>
<dbReference type="Proteomes" id="UP001501265">
    <property type="component" value="Unassembled WGS sequence"/>
</dbReference>
<feature type="region of interest" description="Disordered" evidence="1">
    <location>
        <begin position="1150"/>
        <end position="1183"/>
    </location>
</feature>
<dbReference type="Gene3D" id="3.90.176.10">
    <property type="entry name" value="Toxin ADP-ribosyltransferase, Chain A, domain 1"/>
    <property type="match status" value="1"/>
</dbReference>
<evidence type="ECO:0000313" key="2">
    <source>
        <dbReference type="EMBL" id="GAA4815479.1"/>
    </source>
</evidence>
<feature type="region of interest" description="Disordered" evidence="1">
    <location>
        <begin position="457"/>
        <end position="498"/>
    </location>
</feature>
<feature type="compositionally biased region" description="Pro residues" evidence="1">
    <location>
        <begin position="752"/>
        <end position="782"/>
    </location>
</feature>
<name>A0ABP9CUF7_9ACTN</name>
<organism evidence="2 3">
    <name type="scientific">Streptomyces ziwulingensis</name>
    <dbReference type="NCBI Taxonomy" id="1045501"/>
    <lineage>
        <taxon>Bacteria</taxon>
        <taxon>Bacillati</taxon>
        <taxon>Actinomycetota</taxon>
        <taxon>Actinomycetes</taxon>
        <taxon>Kitasatosporales</taxon>
        <taxon>Streptomycetaceae</taxon>
        <taxon>Streptomyces</taxon>
    </lineage>
</organism>